<dbReference type="InterPro" id="IPR004843">
    <property type="entry name" value="Calcineurin-like_PHP"/>
</dbReference>
<dbReference type="SUPFAM" id="SSF56300">
    <property type="entry name" value="Metallo-dependent phosphatases"/>
    <property type="match status" value="1"/>
</dbReference>
<gene>
    <name evidence="2" type="ORF">MM415B02375_0013</name>
</gene>
<name>A0A6M3LAR1_9ZZZZ</name>
<reference evidence="2" key="1">
    <citation type="submission" date="2020-03" db="EMBL/GenBank/DDBJ databases">
        <title>The deep terrestrial virosphere.</title>
        <authorList>
            <person name="Holmfeldt K."/>
            <person name="Nilsson E."/>
            <person name="Simone D."/>
            <person name="Lopez-Fernandez M."/>
            <person name="Wu X."/>
            <person name="de Brujin I."/>
            <person name="Lundin D."/>
            <person name="Andersson A."/>
            <person name="Bertilsson S."/>
            <person name="Dopson M."/>
        </authorList>
    </citation>
    <scope>NUCLEOTIDE SEQUENCE</scope>
    <source>
        <strain evidence="2">MM415B02375</strain>
    </source>
</reference>
<dbReference type="Gene3D" id="3.60.21.10">
    <property type="match status" value="1"/>
</dbReference>
<dbReference type="GO" id="GO:0016787">
    <property type="term" value="F:hydrolase activity"/>
    <property type="evidence" value="ECO:0007669"/>
    <property type="project" value="InterPro"/>
</dbReference>
<dbReference type="Pfam" id="PF00149">
    <property type="entry name" value="Metallophos"/>
    <property type="match status" value="1"/>
</dbReference>
<evidence type="ECO:0000259" key="1">
    <source>
        <dbReference type="Pfam" id="PF00149"/>
    </source>
</evidence>
<dbReference type="AlphaFoldDB" id="A0A6M3LAR1"/>
<accession>A0A6M3LAR1</accession>
<dbReference type="InterPro" id="IPR029052">
    <property type="entry name" value="Metallo-depent_PP-like"/>
</dbReference>
<dbReference type="EMBL" id="MT142913">
    <property type="protein sequence ID" value="QJA90454.1"/>
    <property type="molecule type" value="Genomic_DNA"/>
</dbReference>
<proteinExistence type="predicted"/>
<evidence type="ECO:0000313" key="2">
    <source>
        <dbReference type="EMBL" id="QJA90454.1"/>
    </source>
</evidence>
<sequence length="270" mass="31156">MDEIAIKTRDRWTCRLCGAKFIDLAITQYGREEDKNYITLCKTCVDKLFDMPAGEAQALCQKLQRQNKVVFIGDCHGNFEKLDAVLTEESPFDFFISVGDIGTLYDVTPQNINIVDKWGRNGYFIFGNHDNCWFFNQLELHQEINGLNVASLNGMLKSRTFLKDQPNNISFREVLYLSRLKNIDILVTHQPPTGLYDNAGEPVLEELLNYLVPKIYVSGHIHNYKLKFHLQTFVINLPMIHKGHVVAYFQGNDLRDIEIILRKGKKVIRV</sequence>
<feature type="domain" description="Calcineurin-like phosphoesterase" evidence="1">
    <location>
        <begin position="68"/>
        <end position="224"/>
    </location>
</feature>
<organism evidence="2">
    <name type="scientific">viral metagenome</name>
    <dbReference type="NCBI Taxonomy" id="1070528"/>
    <lineage>
        <taxon>unclassified sequences</taxon>
        <taxon>metagenomes</taxon>
        <taxon>organismal metagenomes</taxon>
    </lineage>
</organism>
<protein>
    <submittedName>
        <fullName evidence="2">Putative calcineurin-like phosphoesterase</fullName>
    </submittedName>
</protein>